<keyword evidence="5" id="KW-0539">Nucleus</keyword>
<sequence>MSLASARSRPWIKLPVKSDKVYLLQAHFTAASYSVHVTDLDRIWGETLSAENVRRRAEEDKCVVDISAGEEQLTGLLDMLKDGLNGKEKDTSITLEEEEDELRFQLTLRQPGLTLHWSFSPTLLPPSTLISTLTIPLMSLVGYYRDDVLELSRLIAEKDKHIAAMKEWLTENNLTYFPRRSKASFQPMDRPEFVKKRREDARAKDAEADEVIDTWTLAVNDKAGDSIEGDGLLGDWEAVVGGLRSWGQKKEDNKPKMKKMQTTDSQVNAFENIERPRRGSTHVDTKMEDGALSQPTLSSTRRHALQADLMDTTPSPSLPHPAPTATEPVEGFPFSRPTMKPTSSTTTIQSFRMSSPPPERAASPPTSLPPTPKLNQGRVKNVIGGSQRRTQDAGVPESSQVLGTQELKREPLTPLLPALEEMETDDDLTLPTTLRIPPEDAKELEEMRKEAEAKVEEDPEAKKLRKRKELERELEMKKAYAKKKPRRF</sequence>
<dbReference type="GO" id="GO:0045027">
    <property type="term" value="F:DNA end binding"/>
    <property type="evidence" value="ECO:0007669"/>
    <property type="project" value="TreeGrafter"/>
</dbReference>
<dbReference type="GO" id="GO:0006303">
    <property type="term" value="P:double-strand break repair via nonhomologous end joining"/>
    <property type="evidence" value="ECO:0007669"/>
    <property type="project" value="TreeGrafter"/>
</dbReference>
<dbReference type="InterPro" id="IPR038051">
    <property type="entry name" value="XRCC4-like_N_sf"/>
</dbReference>
<dbReference type="PANTHER" id="PTHR32235:SF1">
    <property type="entry name" value="NON-HOMOLOGOUS END-JOINING FACTOR 1"/>
    <property type="match status" value="1"/>
</dbReference>
<dbReference type="EMBL" id="BACD03000030">
    <property type="protein sequence ID" value="GAO50199.1"/>
    <property type="molecule type" value="Genomic_DNA"/>
</dbReference>
<organism evidence="10 11">
    <name type="scientific">Saitoella complicata (strain BCRC 22490 / CBS 7301 / JCM 7358 / NBRC 10748 / NRRL Y-17804)</name>
    <dbReference type="NCBI Taxonomy" id="698492"/>
    <lineage>
        <taxon>Eukaryota</taxon>
        <taxon>Fungi</taxon>
        <taxon>Dikarya</taxon>
        <taxon>Ascomycota</taxon>
        <taxon>Taphrinomycotina</taxon>
        <taxon>Taphrinomycotina incertae sedis</taxon>
        <taxon>Saitoella</taxon>
    </lineage>
</organism>
<dbReference type="InterPro" id="IPR015381">
    <property type="entry name" value="XLF-like_N"/>
</dbReference>
<feature type="region of interest" description="Disordered" evidence="8">
    <location>
        <begin position="271"/>
        <end position="412"/>
    </location>
</feature>
<feature type="compositionally biased region" description="Basic and acidic residues" evidence="8">
    <location>
        <begin position="272"/>
        <end position="289"/>
    </location>
</feature>
<evidence type="ECO:0000256" key="6">
    <source>
        <dbReference type="ARBA" id="ARBA00025747"/>
    </source>
</evidence>
<evidence type="ECO:0000256" key="4">
    <source>
        <dbReference type="ARBA" id="ARBA00023204"/>
    </source>
</evidence>
<keyword evidence="4" id="KW-0234">DNA repair</keyword>
<evidence type="ECO:0000256" key="5">
    <source>
        <dbReference type="ARBA" id="ARBA00023242"/>
    </source>
</evidence>
<evidence type="ECO:0000313" key="10">
    <source>
        <dbReference type="EMBL" id="GAO50199.1"/>
    </source>
</evidence>
<evidence type="ECO:0000313" key="11">
    <source>
        <dbReference type="Proteomes" id="UP000033140"/>
    </source>
</evidence>
<reference evidence="10 11" key="3">
    <citation type="journal article" date="2015" name="Genome Announc.">
        <title>Draft Genome Sequence of the Archiascomycetous Yeast Saitoella complicata.</title>
        <authorList>
            <person name="Yamauchi K."/>
            <person name="Kondo S."/>
            <person name="Hamamoto M."/>
            <person name="Takahashi Y."/>
            <person name="Ogura Y."/>
            <person name="Hayashi T."/>
            <person name="Nishida H."/>
        </authorList>
    </citation>
    <scope>NUCLEOTIDE SEQUENCE [LARGE SCALE GENOMIC DNA]</scope>
    <source>
        <strain evidence="10 11">NRRL Y-17804</strain>
    </source>
</reference>
<evidence type="ECO:0000256" key="7">
    <source>
        <dbReference type="ARBA" id="ARBA00044529"/>
    </source>
</evidence>
<evidence type="ECO:0000256" key="2">
    <source>
        <dbReference type="ARBA" id="ARBA00022763"/>
    </source>
</evidence>
<dbReference type="PANTHER" id="PTHR32235">
    <property type="entry name" value="NON-HOMOLOGOUS END-JOINING FACTOR 1"/>
    <property type="match status" value="1"/>
</dbReference>
<dbReference type="CDD" id="cd22285">
    <property type="entry name" value="HD_XLF_N"/>
    <property type="match status" value="1"/>
</dbReference>
<dbReference type="Pfam" id="PF09302">
    <property type="entry name" value="XLF"/>
    <property type="match status" value="1"/>
</dbReference>
<name>A0A0E9NK31_SAICN</name>
<gene>
    <name evidence="10" type="ORF">G7K_4333-t1</name>
</gene>
<evidence type="ECO:0000256" key="3">
    <source>
        <dbReference type="ARBA" id="ARBA00023125"/>
    </source>
</evidence>
<dbReference type="Proteomes" id="UP000033140">
    <property type="component" value="Unassembled WGS sequence"/>
</dbReference>
<reference evidence="10 11" key="1">
    <citation type="journal article" date="2011" name="J. Gen. Appl. Microbiol.">
        <title>Draft genome sequencing of the enigmatic yeast Saitoella complicata.</title>
        <authorList>
            <person name="Nishida H."/>
            <person name="Hamamoto M."/>
            <person name="Sugiyama J."/>
        </authorList>
    </citation>
    <scope>NUCLEOTIDE SEQUENCE [LARGE SCALE GENOMIC DNA]</scope>
    <source>
        <strain evidence="10 11">NRRL Y-17804</strain>
    </source>
</reference>
<accession>A0A0E9NK31</accession>
<feature type="region of interest" description="Disordered" evidence="8">
    <location>
        <begin position="425"/>
        <end position="465"/>
    </location>
</feature>
<keyword evidence="3" id="KW-0238">DNA-binding</keyword>
<proteinExistence type="inferred from homology"/>
<dbReference type="STRING" id="698492.A0A0E9NK31"/>
<feature type="compositionally biased region" description="Polar residues" evidence="8">
    <location>
        <begin position="340"/>
        <end position="353"/>
    </location>
</feature>
<feature type="domain" description="XLF-like N-terminal" evidence="9">
    <location>
        <begin position="10"/>
        <end position="120"/>
    </location>
</feature>
<evidence type="ECO:0000256" key="8">
    <source>
        <dbReference type="SAM" id="MobiDB-lite"/>
    </source>
</evidence>
<dbReference type="AlphaFoldDB" id="A0A0E9NK31"/>
<dbReference type="InterPro" id="IPR052287">
    <property type="entry name" value="NHEJ_factor"/>
</dbReference>
<dbReference type="GO" id="GO:0032807">
    <property type="term" value="C:DNA ligase IV complex"/>
    <property type="evidence" value="ECO:0007669"/>
    <property type="project" value="TreeGrafter"/>
</dbReference>
<comment type="similarity">
    <text evidence="6">Belongs to the XRCC4-XLF family. XLF subfamily.</text>
</comment>
<comment type="caution">
    <text evidence="10">The sequence shown here is derived from an EMBL/GenBank/DDBJ whole genome shotgun (WGS) entry which is preliminary data.</text>
</comment>
<keyword evidence="2" id="KW-0227">DNA damage</keyword>
<evidence type="ECO:0000259" key="9">
    <source>
        <dbReference type="Pfam" id="PF09302"/>
    </source>
</evidence>
<comment type="subcellular location">
    <subcellularLocation>
        <location evidence="1">Nucleus</location>
    </subcellularLocation>
</comment>
<reference evidence="10 11" key="2">
    <citation type="journal article" date="2014" name="J. Gen. Appl. Microbiol.">
        <title>The early diverging ascomycetous budding yeast Saitoella complicata has three histone deacetylases belonging to the Clr6, Hos2, and Rpd3 lineages.</title>
        <authorList>
            <person name="Nishida H."/>
            <person name="Matsumoto T."/>
            <person name="Kondo S."/>
            <person name="Hamamoto M."/>
            <person name="Yoshikawa H."/>
        </authorList>
    </citation>
    <scope>NUCLEOTIDE SEQUENCE [LARGE SCALE GENOMIC DNA]</scope>
    <source>
        <strain evidence="10 11">NRRL Y-17804</strain>
    </source>
</reference>
<evidence type="ECO:0000256" key="1">
    <source>
        <dbReference type="ARBA" id="ARBA00004123"/>
    </source>
</evidence>
<protein>
    <recommendedName>
        <fullName evidence="7">Non-homologous end-joining factor 1</fullName>
    </recommendedName>
</protein>
<feature type="compositionally biased region" description="Basic and acidic residues" evidence="8">
    <location>
        <begin position="437"/>
        <end position="465"/>
    </location>
</feature>
<dbReference type="Gene3D" id="2.170.210.10">
    <property type="entry name" value="DNA double-strand break repair and VJ recombination XRCC4, N-terminal"/>
    <property type="match status" value="1"/>
</dbReference>
<keyword evidence="11" id="KW-1185">Reference proteome</keyword>